<reference evidence="1 2" key="1">
    <citation type="submission" date="2023-09" db="EMBL/GenBank/DDBJ databases">
        <title>Thalassobella suaedae gen. nov., sp. nov., a marine bacterium of the family Flavobacteriaceae isolated from a halophyte Suaeda japonica.</title>
        <authorList>
            <person name="Lee S.Y."/>
            <person name="Hwang C.Y."/>
        </authorList>
    </citation>
    <scope>NUCLEOTIDE SEQUENCE [LARGE SCALE GENOMIC DNA]</scope>
    <source>
        <strain evidence="1 2">HL-DH14</strain>
    </source>
</reference>
<dbReference type="Gene3D" id="2.60.120.260">
    <property type="entry name" value="Galactose-binding domain-like"/>
    <property type="match status" value="1"/>
</dbReference>
<accession>A0ABY9XYX0</accession>
<proteinExistence type="predicted"/>
<dbReference type="EMBL" id="CP134537">
    <property type="protein sequence ID" value="WNH10925.1"/>
    <property type="molecule type" value="Genomic_DNA"/>
</dbReference>
<organism evidence="1 2">
    <name type="scientific">Thalassobellus suaedae</name>
    <dbReference type="NCBI Taxonomy" id="3074124"/>
    <lineage>
        <taxon>Bacteria</taxon>
        <taxon>Pseudomonadati</taxon>
        <taxon>Bacteroidota</taxon>
        <taxon>Flavobacteriia</taxon>
        <taxon>Flavobacteriales</taxon>
        <taxon>Flavobacteriaceae</taxon>
        <taxon>Thalassobellus</taxon>
    </lineage>
</organism>
<protein>
    <recommendedName>
        <fullName evidence="3">DUF4177 domain-containing protein</fullName>
    </recommendedName>
</protein>
<gene>
    <name evidence="1" type="ORF">RHP51_00775</name>
</gene>
<dbReference type="SUPFAM" id="SSF49785">
    <property type="entry name" value="Galactose-binding domain-like"/>
    <property type="match status" value="1"/>
</dbReference>
<dbReference type="RefSeq" id="WP_415867137.1">
    <property type="nucleotide sequence ID" value="NZ_CP134537.1"/>
</dbReference>
<evidence type="ECO:0008006" key="3">
    <source>
        <dbReference type="Google" id="ProtNLM"/>
    </source>
</evidence>
<evidence type="ECO:0000313" key="2">
    <source>
        <dbReference type="Proteomes" id="UP001302806"/>
    </source>
</evidence>
<name>A0ABY9XYX0_9FLAO</name>
<sequence length="47" mass="5260">MGNEESGYNGFEYDVTAYVNYSGENTIVVCVNASMEEGWKFYAAVHI</sequence>
<evidence type="ECO:0000313" key="1">
    <source>
        <dbReference type="EMBL" id="WNH10925.1"/>
    </source>
</evidence>
<dbReference type="Proteomes" id="UP001302806">
    <property type="component" value="Chromosome"/>
</dbReference>
<dbReference type="InterPro" id="IPR008979">
    <property type="entry name" value="Galactose-bd-like_sf"/>
</dbReference>